<organism evidence="2 3">
    <name type="scientific">Paramuricea clavata</name>
    <name type="common">Red gorgonian</name>
    <name type="synonym">Violescent sea-whip</name>
    <dbReference type="NCBI Taxonomy" id="317549"/>
    <lineage>
        <taxon>Eukaryota</taxon>
        <taxon>Metazoa</taxon>
        <taxon>Cnidaria</taxon>
        <taxon>Anthozoa</taxon>
        <taxon>Octocorallia</taxon>
        <taxon>Malacalcyonacea</taxon>
        <taxon>Plexauridae</taxon>
        <taxon>Paramuricea</taxon>
    </lineage>
</organism>
<dbReference type="OrthoDB" id="446944at2759"/>
<dbReference type="EMBL" id="CACRXK020000091">
    <property type="protein sequence ID" value="CAB3978136.1"/>
    <property type="molecule type" value="Genomic_DNA"/>
</dbReference>
<keyword evidence="3" id="KW-1185">Reference proteome</keyword>
<dbReference type="Proteomes" id="UP001152795">
    <property type="component" value="Unassembled WGS sequence"/>
</dbReference>
<sequence length="1520" mass="167099">TFRFGFKLRFTPITAVISLCTHGIPPTKMRYVPIQPKPDLAVLASVGVATASSKNVVTSVAMPTNCQLPLSGLTGIDLRQLLCNNTPALDLSLSSIVVAPPESTTPVQNSGNMLTQGPLSAVTFLNESWPPVSVSGNSTAHGSSLALAIDSGTETIPPVHSSGNIVTQSQVPTLITVSQAASSPPFHSLQYQSNHLSQLPVSGMTGIESRQLCNSTALDLSVLANVVAQTESTLSVQNYSELIHESMPTDSGSGNLTEQGPSSTSDIVHDTETSPADHSFGDMVTESPVLSEATNLEQPTSDTLSPFTVDKFHQAVEELSQILKDDSMNVDTNTNMMEATETGSQPSNEVRDAHDHLSTPSPNFSSGSPASNKSVLSPISDVFSDIDNKMPLEQYVDSLSSTEESSNMQVPGTTTCQVGEGEAHLKRSRFDTPSQIAPLSSADGAEQNLCLENLIEDSRFDTPSQIAPSSSADGAEQNLWLENLTEDSRVDTPSLIAPLSSAVGAEQNLWLETMSSAFPHMLEITNSSNVQRNVLSGPEELRTIDTFMKNVKSTGNLEVSLAVLDNDALLKKLNESTIEIHTVEIQSTCKVHQVLRKYSLPFCLKVLRINEDNLNFEDISDLVRSLNSVNGLHELYLSRTKFKESSFFAFMCLLNNCKDLKSLFLTDNGLTKQEITCLITAFNIIIENLTLSKSNLTETQANDILQKHGQAENIVSLDLSQNAIQGNEIIIGICQLQSLEELNLSHNYIRFSPLPTLEQKRDNLSENTKIISLASNNMLPVDICQFRSLILSNLLKLNLDFNHVGNSIWSLCSLGLRIKHLKVLSLASTDIFGAVDGLANLLSLVRKLEELNLSSNNLMANDFRVLQSPLSKLTQLKTLNLSNNPEGISALLQGILPSLKYLEELRLSNTHLNSEDLSKICDSLASLSSLKYLDLSMNAIGSDGSRTLADILKGFPLLEGLDISRSYIKEDDISVLCKGLVPLKKVKYLNLSGNHFEVLDDNLFLPPTLEELIFSDIFTHGEKLFAKMKQLAFPKVISSSESLRYLKNLDLHCTKIRKPIGCQKQLVAAVGKLKYLKELGLHYTYFTKTGTEALADVLPSLQLLEKLVLGRIYFDDGCQKQLFAAIKKLKYLKELGLRYTYFTKTGAEALADVLPSLQLLEKLVLGDIAYGCQKQFAALEKLKYFKELIVLRTRITQTDTEALADVLPSLQLLKKLVLGRIDAYNGCEEQLFAALGKLKYLKEINFQWTGNIKTDPEALAEVLPSLQLLEKLALGSINFAGRCQKQLFAALGKLKYLKELNFQWTRITQTGAEALADVLPSLQLLEKLALGKIDFADRCQKQLFGALGKLKYLKELNFHWIRITQTGAEALAEVLSSLQLLEKLSVGRFSCNDAWQEQLFAALGKLKYLKELHVFESHITQTGAEALAKVLPSLQLLEKLVLQCTSFHNESDQRLFTALRSSSFLTELHLGSSIVSENGAATLTFVLPTLPNLKRFGLPETLKRKLKEEMKCLVPGLKTW</sequence>
<dbReference type="GO" id="GO:0005096">
    <property type="term" value="F:GTPase activator activity"/>
    <property type="evidence" value="ECO:0007669"/>
    <property type="project" value="InterPro"/>
</dbReference>
<accession>A0A7D9D7A2</accession>
<dbReference type="Pfam" id="PF13516">
    <property type="entry name" value="LRR_6"/>
    <property type="match status" value="3"/>
</dbReference>
<dbReference type="PANTHER" id="PTHR24113">
    <property type="entry name" value="RAN GTPASE-ACTIVATING PROTEIN 1"/>
    <property type="match status" value="1"/>
</dbReference>
<dbReference type="InterPro" id="IPR001611">
    <property type="entry name" value="Leu-rich_rpt"/>
</dbReference>
<reference evidence="2" key="1">
    <citation type="submission" date="2020-04" db="EMBL/GenBank/DDBJ databases">
        <authorList>
            <person name="Alioto T."/>
            <person name="Alioto T."/>
            <person name="Gomez Garrido J."/>
        </authorList>
    </citation>
    <scope>NUCLEOTIDE SEQUENCE</scope>
    <source>
        <strain evidence="2">A484AB</strain>
    </source>
</reference>
<dbReference type="GO" id="GO:0031267">
    <property type="term" value="F:small GTPase binding"/>
    <property type="evidence" value="ECO:0007669"/>
    <property type="project" value="TreeGrafter"/>
</dbReference>
<dbReference type="InterPro" id="IPR032675">
    <property type="entry name" value="LRR_dom_sf"/>
</dbReference>
<protein>
    <submittedName>
        <fullName evidence="2">Uncharacterized protein</fullName>
    </submittedName>
</protein>
<dbReference type="InterPro" id="IPR003591">
    <property type="entry name" value="Leu-rich_rpt_typical-subtyp"/>
</dbReference>
<dbReference type="Pfam" id="PF00560">
    <property type="entry name" value="LRR_1"/>
    <property type="match status" value="1"/>
</dbReference>
<feature type="region of interest" description="Disordered" evidence="1">
    <location>
        <begin position="245"/>
        <end position="283"/>
    </location>
</feature>
<feature type="region of interest" description="Disordered" evidence="1">
    <location>
        <begin position="338"/>
        <end position="373"/>
    </location>
</feature>
<feature type="compositionally biased region" description="Polar residues" evidence="1">
    <location>
        <begin position="248"/>
        <end position="266"/>
    </location>
</feature>
<gene>
    <name evidence="2" type="ORF">PACLA_8A034904</name>
</gene>
<dbReference type="GO" id="GO:0005634">
    <property type="term" value="C:nucleus"/>
    <property type="evidence" value="ECO:0007669"/>
    <property type="project" value="TreeGrafter"/>
</dbReference>
<feature type="compositionally biased region" description="Polar residues" evidence="1">
    <location>
        <begin position="338"/>
        <end position="348"/>
    </location>
</feature>
<feature type="non-terminal residue" evidence="2">
    <location>
        <position position="1"/>
    </location>
</feature>
<dbReference type="GO" id="GO:0006913">
    <property type="term" value="P:nucleocytoplasmic transport"/>
    <property type="evidence" value="ECO:0007669"/>
    <property type="project" value="TreeGrafter"/>
</dbReference>
<dbReference type="SUPFAM" id="SSF52047">
    <property type="entry name" value="RNI-like"/>
    <property type="match status" value="4"/>
</dbReference>
<dbReference type="GO" id="GO:0048471">
    <property type="term" value="C:perinuclear region of cytoplasm"/>
    <property type="evidence" value="ECO:0007669"/>
    <property type="project" value="TreeGrafter"/>
</dbReference>
<dbReference type="PROSITE" id="PS51450">
    <property type="entry name" value="LRR"/>
    <property type="match status" value="1"/>
</dbReference>
<evidence type="ECO:0000313" key="2">
    <source>
        <dbReference type="EMBL" id="CAB3978136.1"/>
    </source>
</evidence>
<evidence type="ECO:0000256" key="1">
    <source>
        <dbReference type="SAM" id="MobiDB-lite"/>
    </source>
</evidence>
<feature type="compositionally biased region" description="Polar residues" evidence="1">
    <location>
        <begin position="358"/>
        <end position="373"/>
    </location>
</feature>
<dbReference type="SMART" id="SM00368">
    <property type="entry name" value="LRR_RI"/>
    <property type="match status" value="10"/>
</dbReference>
<proteinExistence type="predicted"/>
<comment type="caution">
    <text evidence="2">The sequence shown here is derived from an EMBL/GenBank/DDBJ whole genome shotgun (WGS) entry which is preliminary data.</text>
</comment>
<dbReference type="PANTHER" id="PTHR24113:SF15">
    <property type="entry name" value="NACHT DOMAIN-CONTAINING PROTEIN"/>
    <property type="match status" value="1"/>
</dbReference>
<dbReference type="InterPro" id="IPR027038">
    <property type="entry name" value="RanGap"/>
</dbReference>
<dbReference type="SMART" id="SM00369">
    <property type="entry name" value="LRR_TYP"/>
    <property type="match status" value="6"/>
</dbReference>
<name>A0A7D9D7A2_PARCT</name>
<dbReference type="Gene3D" id="3.80.10.10">
    <property type="entry name" value="Ribonuclease Inhibitor"/>
    <property type="match status" value="4"/>
</dbReference>
<evidence type="ECO:0000313" key="3">
    <source>
        <dbReference type="Proteomes" id="UP001152795"/>
    </source>
</evidence>
<dbReference type="GO" id="GO:0005829">
    <property type="term" value="C:cytosol"/>
    <property type="evidence" value="ECO:0007669"/>
    <property type="project" value="TreeGrafter"/>
</dbReference>